<dbReference type="EMBL" id="MVFC01000007">
    <property type="protein sequence ID" value="OON80666.1"/>
    <property type="molecule type" value="Genomic_DNA"/>
</dbReference>
<dbReference type="Pfam" id="PF13840">
    <property type="entry name" value="ACT_7"/>
    <property type="match status" value="1"/>
</dbReference>
<name>A0A1V4AB56_9ACTN</name>
<feature type="compositionally biased region" description="Low complexity" evidence="1">
    <location>
        <begin position="86"/>
        <end position="99"/>
    </location>
</feature>
<evidence type="ECO:0000256" key="1">
    <source>
        <dbReference type="SAM" id="MobiDB-lite"/>
    </source>
</evidence>
<evidence type="ECO:0000313" key="4">
    <source>
        <dbReference type="Proteomes" id="UP000190539"/>
    </source>
</evidence>
<reference evidence="3 4" key="1">
    <citation type="submission" date="2017-02" db="EMBL/GenBank/DDBJ databases">
        <title>Draft Genome Sequence of Streptomyces tsukubaensis F601, a Producer of the immunosuppressant tacrolimus FK506.</title>
        <authorList>
            <person name="Zong G."/>
            <person name="Zhong C."/>
            <person name="Fu J."/>
            <person name="Qin R."/>
            <person name="Cao G."/>
        </authorList>
    </citation>
    <scope>NUCLEOTIDE SEQUENCE [LARGE SCALE GENOMIC DNA]</scope>
    <source>
        <strain evidence="3 4">F601</strain>
    </source>
</reference>
<dbReference type="PANTHER" id="PTHR39199:SF1">
    <property type="entry name" value="BLR5128 PROTEIN"/>
    <property type="match status" value="1"/>
</dbReference>
<comment type="caution">
    <text evidence="3">The sequence shown here is derived from an EMBL/GenBank/DDBJ whole genome shotgun (WGS) entry which is preliminary data.</text>
</comment>
<sequence>MAGWITLRVRSALDAVGLTAAVATELAHAELSCNVVAGFHHDHLFVPYGRAEEAVALLERLAGAPPDRRTGVDSRLSGPGPRPTVRPCAAAGPRTRTPPGARPRRGGCRSRRAGGASSRRREGRSG</sequence>
<dbReference type="AlphaFoldDB" id="A0A1V4AB56"/>
<gene>
    <name evidence="3" type="ORF">B1H18_12445</name>
</gene>
<protein>
    <recommendedName>
        <fullName evidence="2">CASTOR ACT domain-containing protein</fullName>
    </recommendedName>
</protein>
<feature type="compositionally biased region" description="Basic residues" evidence="1">
    <location>
        <begin position="102"/>
        <end position="112"/>
    </location>
</feature>
<evidence type="ECO:0000313" key="3">
    <source>
        <dbReference type="EMBL" id="OON80666.1"/>
    </source>
</evidence>
<dbReference type="PANTHER" id="PTHR39199">
    <property type="entry name" value="BLR5128 PROTEIN"/>
    <property type="match status" value="1"/>
</dbReference>
<evidence type="ECO:0000259" key="2">
    <source>
        <dbReference type="Pfam" id="PF13840"/>
    </source>
</evidence>
<feature type="region of interest" description="Disordered" evidence="1">
    <location>
        <begin position="62"/>
        <end position="126"/>
    </location>
</feature>
<dbReference type="Proteomes" id="UP000190539">
    <property type="component" value="Unassembled WGS sequence"/>
</dbReference>
<dbReference type="InterPro" id="IPR045865">
    <property type="entry name" value="ACT-like_dom_sf"/>
</dbReference>
<accession>A0A1V4AB56</accession>
<feature type="domain" description="CASTOR ACT" evidence="2">
    <location>
        <begin position="3"/>
        <end position="59"/>
    </location>
</feature>
<keyword evidence="4" id="KW-1185">Reference proteome</keyword>
<dbReference type="SUPFAM" id="SSF55021">
    <property type="entry name" value="ACT-like"/>
    <property type="match status" value="1"/>
</dbReference>
<dbReference type="STRING" id="83656.B1H18_12445"/>
<dbReference type="Gene3D" id="3.30.2130.10">
    <property type="entry name" value="VC0802-like"/>
    <property type="match status" value="1"/>
</dbReference>
<proteinExistence type="predicted"/>
<organism evidence="3 4">
    <name type="scientific">Streptomyces tsukubensis</name>
    <dbReference type="NCBI Taxonomy" id="83656"/>
    <lineage>
        <taxon>Bacteria</taxon>
        <taxon>Bacillati</taxon>
        <taxon>Actinomycetota</taxon>
        <taxon>Actinomycetes</taxon>
        <taxon>Kitasatosporales</taxon>
        <taxon>Streptomycetaceae</taxon>
        <taxon>Streptomyces</taxon>
    </lineage>
</organism>
<dbReference type="InterPro" id="IPR027795">
    <property type="entry name" value="CASTOR_ACT_dom"/>
</dbReference>